<accession>A0A223KLF5</accession>
<evidence type="ECO:0000259" key="13">
    <source>
        <dbReference type="Pfam" id="PF03807"/>
    </source>
</evidence>
<evidence type="ECO:0000256" key="7">
    <source>
        <dbReference type="ARBA" id="ARBA00023002"/>
    </source>
</evidence>
<evidence type="ECO:0000256" key="9">
    <source>
        <dbReference type="HAMAP-Rule" id="MF_01925"/>
    </source>
</evidence>
<dbReference type="GO" id="GO:0005737">
    <property type="term" value="C:cytoplasm"/>
    <property type="evidence" value="ECO:0007669"/>
    <property type="project" value="UniProtKB-SubCell"/>
</dbReference>
<evidence type="ECO:0000256" key="12">
    <source>
        <dbReference type="RuleBase" id="RU003903"/>
    </source>
</evidence>
<dbReference type="InterPro" id="IPR000304">
    <property type="entry name" value="Pyrroline-COOH_reductase"/>
</dbReference>
<name>A0A223KLF5_9BACI</name>
<evidence type="ECO:0000256" key="1">
    <source>
        <dbReference type="ARBA" id="ARBA00004496"/>
    </source>
</evidence>
<dbReference type="GO" id="GO:0055129">
    <property type="term" value="P:L-proline biosynthetic process"/>
    <property type="evidence" value="ECO:0007669"/>
    <property type="project" value="UniProtKB-UniRule"/>
</dbReference>
<dbReference type="NCBIfam" id="TIGR00112">
    <property type="entry name" value="proC"/>
    <property type="match status" value="1"/>
</dbReference>
<feature type="binding site" evidence="11">
    <location>
        <position position="57"/>
    </location>
    <ligand>
        <name>NADPH</name>
        <dbReference type="ChEBI" id="CHEBI:57783"/>
    </ligand>
</feature>
<dbReference type="AlphaFoldDB" id="A0A223KLF5"/>
<comment type="pathway">
    <text evidence="9 12">Amino-acid biosynthesis; L-proline biosynthesis; L-proline from L-glutamate 5-semialdehyde: step 1/1.</text>
</comment>
<evidence type="ECO:0000256" key="11">
    <source>
        <dbReference type="PIRSR" id="PIRSR000193-1"/>
    </source>
</evidence>
<keyword evidence="3 9" id="KW-0963">Cytoplasm</keyword>
<evidence type="ECO:0000259" key="14">
    <source>
        <dbReference type="Pfam" id="PF14748"/>
    </source>
</evidence>
<dbReference type="InterPro" id="IPR008927">
    <property type="entry name" value="6-PGluconate_DH-like_C_sf"/>
</dbReference>
<dbReference type="PIRSF" id="PIRSF000193">
    <property type="entry name" value="Pyrrol-5-carb_rd"/>
    <property type="match status" value="1"/>
</dbReference>
<dbReference type="EC" id="1.5.1.2" evidence="9 10"/>
<evidence type="ECO:0000256" key="5">
    <source>
        <dbReference type="ARBA" id="ARBA00022650"/>
    </source>
</evidence>
<dbReference type="RefSeq" id="WP_066419946.1">
    <property type="nucleotide sequence ID" value="NZ_CP018866.1"/>
</dbReference>
<dbReference type="PROSITE" id="PS00521">
    <property type="entry name" value="P5CR"/>
    <property type="match status" value="1"/>
</dbReference>
<feature type="binding site" evidence="11">
    <location>
        <begin position="70"/>
        <end position="73"/>
    </location>
    <ligand>
        <name>NADP(+)</name>
        <dbReference type="ChEBI" id="CHEBI:58349"/>
    </ligand>
</feature>
<dbReference type="KEGG" id="bcoh:BC6307_03115"/>
<proteinExistence type="inferred from homology"/>
<dbReference type="Pfam" id="PF14748">
    <property type="entry name" value="P5CR_dimer"/>
    <property type="match status" value="1"/>
</dbReference>
<comment type="catalytic activity">
    <reaction evidence="9">
        <text>L-proline + NAD(+) = (S)-1-pyrroline-5-carboxylate + NADH + 2 H(+)</text>
        <dbReference type="Rhea" id="RHEA:14105"/>
        <dbReference type="ChEBI" id="CHEBI:15378"/>
        <dbReference type="ChEBI" id="CHEBI:17388"/>
        <dbReference type="ChEBI" id="CHEBI:57540"/>
        <dbReference type="ChEBI" id="CHEBI:57945"/>
        <dbReference type="ChEBI" id="CHEBI:60039"/>
        <dbReference type="EC" id="1.5.1.2"/>
    </reaction>
</comment>
<dbReference type="PANTHER" id="PTHR11645">
    <property type="entry name" value="PYRROLINE-5-CARBOXYLATE REDUCTASE"/>
    <property type="match status" value="1"/>
</dbReference>
<evidence type="ECO:0000313" key="15">
    <source>
        <dbReference type="EMBL" id="AST90330.1"/>
    </source>
</evidence>
<comment type="similarity">
    <text evidence="2 9 12">Belongs to the pyrroline-5-carboxylate reductase family.</text>
</comment>
<evidence type="ECO:0000256" key="2">
    <source>
        <dbReference type="ARBA" id="ARBA00005525"/>
    </source>
</evidence>
<reference evidence="15 16" key="1">
    <citation type="submission" date="2016-12" db="EMBL/GenBank/DDBJ databases">
        <title>The whole genome sequencing and assembly of Bacillus cohnii DSM 6307T strain.</title>
        <authorList>
            <person name="Lee Y.-J."/>
            <person name="Yi H."/>
            <person name="Bahn Y.-S."/>
            <person name="Kim J.F."/>
            <person name="Lee D.-W."/>
        </authorList>
    </citation>
    <scope>NUCLEOTIDE SEQUENCE [LARGE SCALE GENOMIC DNA]</scope>
    <source>
        <strain evidence="15 16">DSM 6307</strain>
    </source>
</reference>
<evidence type="ECO:0000313" key="16">
    <source>
        <dbReference type="Proteomes" id="UP000215224"/>
    </source>
</evidence>
<evidence type="ECO:0000256" key="3">
    <source>
        <dbReference type="ARBA" id="ARBA00022490"/>
    </source>
</evidence>
<dbReference type="SUPFAM" id="SSF51735">
    <property type="entry name" value="NAD(P)-binding Rossmann-fold domains"/>
    <property type="match status" value="1"/>
</dbReference>
<dbReference type="GO" id="GO:0004735">
    <property type="term" value="F:pyrroline-5-carboxylate reductase activity"/>
    <property type="evidence" value="ECO:0007669"/>
    <property type="project" value="UniProtKB-UniRule"/>
</dbReference>
<dbReference type="FunFam" id="1.10.3730.10:FF:000001">
    <property type="entry name" value="Pyrroline-5-carboxylate reductase"/>
    <property type="match status" value="1"/>
</dbReference>
<evidence type="ECO:0000256" key="10">
    <source>
        <dbReference type="NCBIfam" id="TIGR00112"/>
    </source>
</evidence>
<dbReference type="FunFam" id="3.40.50.720:FF:000190">
    <property type="entry name" value="Pyrroline-5-carboxylate reductase"/>
    <property type="match status" value="1"/>
</dbReference>
<protein>
    <recommendedName>
        <fullName evidence="9 10">Pyrroline-5-carboxylate reductase</fullName>
        <shortName evidence="9">P5C reductase</shortName>
        <shortName evidence="9">P5CR</shortName>
        <ecNumber evidence="9 10">1.5.1.2</ecNumber>
    </recommendedName>
    <alternativeName>
        <fullName evidence="9">PCA reductase</fullName>
    </alternativeName>
</protein>
<dbReference type="Proteomes" id="UP000215224">
    <property type="component" value="Chromosome"/>
</dbReference>
<dbReference type="InterPro" id="IPR053790">
    <property type="entry name" value="P5CR-like_CS"/>
</dbReference>
<dbReference type="InterPro" id="IPR028939">
    <property type="entry name" value="P5C_Rdtase_cat_N"/>
</dbReference>
<evidence type="ECO:0000256" key="4">
    <source>
        <dbReference type="ARBA" id="ARBA00022605"/>
    </source>
</evidence>
<evidence type="ECO:0000256" key="8">
    <source>
        <dbReference type="ARBA" id="ARBA00058118"/>
    </source>
</evidence>
<dbReference type="InterPro" id="IPR029036">
    <property type="entry name" value="P5CR_dimer"/>
</dbReference>
<dbReference type="Pfam" id="PF03807">
    <property type="entry name" value="F420_oxidored"/>
    <property type="match status" value="1"/>
</dbReference>
<keyword evidence="7 9" id="KW-0560">Oxidoreductase</keyword>
<dbReference type="InterPro" id="IPR036291">
    <property type="entry name" value="NAD(P)-bd_dom_sf"/>
</dbReference>
<comment type="catalytic activity">
    <reaction evidence="9 12">
        <text>L-proline + NADP(+) = (S)-1-pyrroline-5-carboxylate + NADPH + 2 H(+)</text>
        <dbReference type="Rhea" id="RHEA:14109"/>
        <dbReference type="ChEBI" id="CHEBI:15378"/>
        <dbReference type="ChEBI" id="CHEBI:17388"/>
        <dbReference type="ChEBI" id="CHEBI:57783"/>
        <dbReference type="ChEBI" id="CHEBI:58349"/>
        <dbReference type="ChEBI" id="CHEBI:60039"/>
        <dbReference type="EC" id="1.5.1.2"/>
    </reaction>
</comment>
<dbReference type="Gene3D" id="1.10.3730.10">
    <property type="entry name" value="ProC C-terminal domain-like"/>
    <property type="match status" value="1"/>
</dbReference>
<feature type="binding site" evidence="11">
    <location>
        <begin position="8"/>
        <end position="13"/>
    </location>
    <ligand>
        <name>NADP(+)</name>
        <dbReference type="ChEBI" id="CHEBI:58349"/>
    </ligand>
</feature>
<keyword evidence="4 9" id="KW-0028">Amino-acid biosynthesis</keyword>
<gene>
    <name evidence="9" type="primary">proC</name>
    <name evidence="15" type="ORF">BC6307_03115</name>
</gene>
<organism evidence="15 16">
    <name type="scientific">Sutcliffiella cohnii</name>
    <dbReference type="NCBI Taxonomy" id="33932"/>
    <lineage>
        <taxon>Bacteria</taxon>
        <taxon>Bacillati</taxon>
        <taxon>Bacillota</taxon>
        <taxon>Bacilli</taxon>
        <taxon>Bacillales</taxon>
        <taxon>Bacillaceae</taxon>
        <taxon>Sutcliffiella</taxon>
    </lineage>
</organism>
<evidence type="ECO:0000256" key="6">
    <source>
        <dbReference type="ARBA" id="ARBA00022857"/>
    </source>
</evidence>
<comment type="subcellular location">
    <subcellularLocation>
        <location evidence="1 9">Cytoplasm</location>
    </subcellularLocation>
</comment>
<keyword evidence="6 9" id="KW-0521">NADP</keyword>
<dbReference type="HAMAP" id="MF_01925">
    <property type="entry name" value="P5C_reductase"/>
    <property type="match status" value="1"/>
</dbReference>
<dbReference type="UniPathway" id="UPA00098">
    <property type="reaction ID" value="UER00361"/>
</dbReference>
<keyword evidence="5 9" id="KW-0641">Proline biosynthesis</keyword>
<dbReference type="EMBL" id="CP018866">
    <property type="protein sequence ID" value="AST90330.1"/>
    <property type="molecule type" value="Genomic_DNA"/>
</dbReference>
<comment type="function">
    <text evidence="8 9">Catalyzes the reduction of 1-pyrroline-5-carboxylate (PCA) to L-proline.</text>
</comment>
<dbReference type="SUPFAM" id="SSF48179">
    <property type="entry name" value="6-phosphogluconate dehydrogenase C-terminal domain-like"/>
    <property type="match status" value="1"/>
</dbReference>
<sequence length="269" mass="28964">MNKTLAFIGCGKMAQAIIGGMIQSGIVDRKRIIASARTEETRQLVKKTFNIKIEGDNKQVAKNADILFLAVKPDVHKEVIDEIKDYVKKDVIVITIAAGITLSYLESGFHNEVRAIRVMPNTPSLVREGMSVIAPNRYVTTDELDLVVKLCETFGQAEVMNEGLMDAIPAISGSSPAYVYMFIEALADGAVKQGIPRDQAYKLGAQAVLGAAKMVLETGKHPGELKDQVCTPGGATIEAVLTLEKEGLRSAVLSAMDVCTEKAKALANN</sequence>
<keyword evidence="16" id="KW-1185">Reference proteome</keyword>
<dbReference type="STRING" id="1314751.GCA_001591425_03964"/>
<dbReference type="PANTHER" id="PTHR11645:SF0">
    <property type="entry name" value="PYRROLINE-5-CARBOXYLATE REDUCTASE 3"/>
    <property type="match status" value="1"/>
</dbReference>
<dbReference type="Gene3D" id="3.40.50.720">
    <property type="entry name" value="NAD(P)-binding Rossmann-like Domain"/>
    <property type="match status" value="1"/>
</dbReference>
<feature type="domain" description="Pyrroline-5-carboxylate reductase catalytic N-terminal" evidence="13">
    <location>
        <begin position="5"/>
        <end position="99"/>
    </location>
</feature>
<feature type="domain" description="Pyrroline-5-carboxylate reductase dimerisation" evidence="14">
    <location>
        <begin position="162"/>
        <end position="265"/>
    </location>
</feature>